<keyword evidence="5 8" id="KW-1133">Transmembrane helix</keyword>
<feature type="region of interest" description="Disordered" evidence="7">
    <location>
        <begin position="1"/>
        <end position="79"/>
    </location>
</feature>
<evidence type="ECO:0000256" key="5">
    <source>
        <dbReference type="ARBA" id="ARBA00022989"/>
    </source>
</evidence>
<name>A0ABQ3XC50_9ACTN</name>
<dbReference type="Proteomes" id="UP000612282">
    <property type="component" value="Unassembled WGS sequence"/>
</dbReference>
<evidence type="ECO:0000256" key="8">
    <source>
        <dbReference type="SAM" id="Phobius"/>
    </source>
</evidence>
<keyword evidence="3" id="KW-1003">Cell membrane</keyword>
<evidence type="ECO:0000256" key="7">
    <source>
        <dbReference type="SAM" id="MobiDB-lite"/>
    </source>
</evidence>
<gene>
    <name evidence="9" type="ORF">Aco03nite_044820</name>
</gene>
<comment type="subcellular location">
    <subcellularLocation>
        <location evidence="1">Cell membrane</location>
    </subcellularLocation>
</comment>
<keyword evidence="4 8" id="KW-0812">Transmembrane</keyword>
<evidence type="ECO:0008006" key="11">
    <source>
        <dbReference type="Google" id="ProtNLM"/>
    </source>
</evidence>
<accession>A0ABQ3XC50</accession>
<dbReference type="RefSeq" id="WP_203797538.1">
    <property type="nucleotide sequence ID" value="NZ_BAAAQE010000027.1"/>
</dbReference>
<evidence type="ECO:0000313" key="10">
    <source>
        <dbReference type="Proteomes" id="UP000612282"/>
    </source>
</evidence>
<dbReference type="InterPro" id="IPR008693">
    <property type="entry name" value="MmpS"/>
</dbReference>
<proteinExistence type="inferred from homology"/>
<dbReference type="Pfam" id="PF05423">
    <property type="entry name" value="Mycobact_memb"/>
    <property type="match status" value="1"/>
</dbReference>
<evidence type="ECO:0000256" key="1">
    <source>
        <dbReference type="ARBA" id="ARBA00004236"/>
    </source>
</evidence>
<dbReference type="Gene3D" id="2.60.40.2880">
    <property type="entry name" value="MmpS1-5, C-terminal soluble domain"/>
    <property type="match status" value="1"/>
</dbReference>
<evidence type="ECO:0000256" key="2">
    <source>
        <dbReference type="ARBA" id="ARBA00007531"/>
    </source>
</evidence>
<feature type="transmembrane region" description="Helical" evidence="8">
    <location>
        <begin position="83"/>
        <end position="105"/>
    </location>
</feature>
<keyword evidence="10" id="KW-1185">Reference proteome</keyword>
<evidence type="ECO:0000256" key="6">
    <source>
        <dbReference type="ARBA" id="ARBA00023136"/>
    </source>
</evidence>
<comment type="caution">
    <text evidence="9">The sequence shown here is derived from an EMBL/GenBank/DDBJ whole genome shotgun (WGS) entry which is preliminary data.</text>
</comment>
<dbReference type="EMBL" id="BOMG01000056">
    <property type="protein sequence ID" value="GID56078.1"/>
    <property type="molecule type" value="Genomic_DNA"/>
</dbReference>
<protein>
    <recommendedName>
        <fullName evidence="11">MmpS family membrane protein</fullName>
    </recommendedName>
</protein>
<feature type="compositionally biased region" description="Pro residues" evidence="7">
    <location>
        <begin position="7"/>
        <end position="35"/>
    </location>
</feature>
<dbReference type="InterPro" id="IPR038468">
    <property type="entry name" value="MmpS_C"/>
</dbReference>
<sequence length="256" mass="26543">MSDPSEPRQPPRPPTFNNPDYPPTSEFPPVSPGPYQPHAYTPGVAQPPPYNPGYPQDPGNPPDPGYQPGYGAPPPPPPPRKSAIPMIALVLAITLLLCGGVAVVGKILVDRATEKAAEITAPILEPTFPALPTDGPELPGLPTGFPELPGLPTDLPTGIPGVGAEVSVTYEVTGDGPAEIVYIESGNAPKRLGSVELPWKVTTKMNSPAAVYVVAIRAGLGDGAISCRTTVDGEQVAEHSAEGTLATANCYKLVLQ</sequence>
<evidence type="ECO:0000256" key="3">
    <source>
        <dbReference type="ARBA" id="ARBA00022475"/>
    </source>
</evidence>
<comment type="similarity">
    <text evidence="2">Belongs to the MmpS family.</text>
</comment>
<organism evidence="9 10">
    <name type="scientific">Actinoplanes couchii</name>
    <dbReference type="NCBI Taxonomy" id="403638"/>
    <lineage>
        <taxon>Bacteria</taxon>
        <taxon>Bacillati</taxon>
        <taxon>Actinomycetota</taxon>
        <taxon>Actinomycetes</taxon>
        <taxon>Micromonosporales</taxon>
        <taxon>Micromonosporaceae</taxon>
        <taxon>Actinoplanes</taxon>
    </lineage>
</organism>
<reference evidence="9 10" key="1">
    <citation type="submission" date="2021-01" db="EMBL/GenBank/DDBJ databases">
        <title>Whole genome shotgun sequence of Actinoplanes couchii NBRC 106145.</title>
        <authorList>
            <person name="Komaki H."/>
            <person name="Tamura T."/>
        </authorList>
    </citation>
    <scope>NUCLEOTIDE SEQUENCE [LARGE SCALE GENOMIC DNA]</scope>
    <source>
        <strain evidence="9 10">NBRC 106145</strain>
    </source>
</reference>
<evidence type="ECO:0000256" key="4">
    <source>
        <dbReference type="ARBA" id="ARBA00022692"/>
    </source>
</evidence>
<feature type="compositionally biased region" description="Pro residues" evidence="7">
    <location>
        <begin position="58"/>
        <end position="79"/>
    </location>
</feature>
<keyword evidence="6 8" id="KW-0472">Membrane</keyword>
<evidence type="ECO:0000313" key="9">
    <source>
        <dbReference type="EMBL" id="GID56078.1"/>
    </source>
</evidence>